<feature type="domain" description="Sulfatase N-terminal" evidence="9">
    <location>
        <begin position="23"/>
        <end position="344"/>
    </location>
</feature>
<feature type="region of interest" description="Disordered" evidence="7">
    <location>
        <begin position="529"/>
        <end position="554"/>
    </location>
</feature>
<dbReference type="InterPro" id="IPR000917">
    <property type="entry name" value="Sulfatase_N"/>
</dbReference>
<evidence type="ECO:0000256" key="3">
    <source>
        <dbReference type="ARBA" id="ARBA00022723"/>
    </source>
</evidence>
<keyword evidence="5" id="KW-0106">Calcium</keyword>
<reference evidence="10 11" key="1">
    <citation type="submission" date="2013-11" db="EMBL/GenBank/DDBJ databases">
        <title>Genome sequencing of Stegodyphus mimosarum.</title>
        <authorList>
            <person name="Bechsgaard J."/>
        </authorList>
    </citation>
    <scope>NUCLEOTIDE SEQUENCE [LARGE SCALE GENOMIC DNA]</scope>
</reference>
<evidence type="ECO:0000256" key="4">
    <source>
        <dbReference type="ARBA" id="ARBA00022801"/>
    </source>
</evidence>
<dbReference type="PROSITE" id="PS00523">
    <property type="entry name" value="SULFATASE_1"/>
    <property type="match status" value="1"/>
</dbReference>
<keyword evidence="11" id="KW-1185">Reference proteome</keyword>
<dbReference type="OrthoDB" id="103349at2759"/>
<dbReference type="CDD" id="cd16029">
    <property type="entry name" value="4-S"/>
    <property type="match status" value="1"/>
</dbReference>
<evidence type="ECO:0000313" key="11">
    <source>
        <dbReference type="Proteomes" id="UP000054359"/>
    </source>
</evidence>
<evidence type="ECO:0000256" key="8">
    <source>
        <dbReference type="SAM" id="SignalP"/>
    </source>
</evidence>
<dbReference type="Gene3D" id="3.40.720.10">
    <property type="entry name" value="Alkaline Phosphatase, subunit A"/>
    <property type="match status" value="1"/>
</dbReference>
<evidence type="ECO:0000313" key="10">
    <source>
        <dbReference type="EMBL" id="KFM59278.1"/>
    </source>
</evidence>
<evidence type="ECO:0000259" key="9">
    <source>
        <dbReference type="Pfam" id="PF00884"/>
    </source>
</evidence>
<evidence type="ECO:0000256" key="5">
    <source>
        <dbReference type="ARBA" id="ARBA00022837"/>
    </source>
</evidence>
<feature type="non-terminal residue" evidence="10">
    <location>
        <position position="554"/>
    </location>
</feature>
<dbReference type="InterPro" id="IPR024607">
    <property type="entry name" value="Sulfatase_CS"/>
</dbReference>
<dbReference type="AlphaFoldDB" id="A0A087T2D9"/>
<organism evidence="10 11">
    <name type="scientific">Stegodyphus mimosarum</name>
    <name type="common">African social velvet spider</name>
    <dbReference type="NCBI Taxonomy" id="407821"/>
    <lineage>
        <taxon>Eukaryota</taxon>
        <taxon>Metazoa</taxon>
        <taxon>Ecdysozoa</taxon>
        <taxon>Arthropoda</taxon>
        <taxon>Chelicerata</taxon>
        <taxon>Arachnida</taxon>
        <taxon>Araneae</taxon>
        <taxon>Araneomorphae</taxon>
        <taxon>Entelegynae</taxon>
        <taxon>Eresoidea</taxon>
        <taxon>Eresidae</taxon>
        <taxon>Stegodyphus</taxon>
    </lineage>
</organism>
<evidence type="ECO:0000256" key="6">
    <source>
        <dbReference type="ARBA" id="ARBA00023180"/>
    </source>
</evidence>
<keyword evidence="4" id="KW-0378">Hydrolase</keyword>
<evidence type="ECO:0000256" key="7">
    <source>
        <dbReference type="SAM" id="MobiDB-lite"/>
    </source>
</evidence>
<dbReference type="SUPFAM" id="SSF53649">
    <property type="entry name" value="Alkaline phosphatase-like"/>
    <property type="match status" value="1"/>
</dbReference>
<dbReference type="Proteomes" id="UP000054359">
    <property type="component" value="Unassembled WGS sequence"/>
</dbReference>
<comment type="cofactor">
    <cofactor evidence="1">
        <name>Ca(2+)</name>
        <dbReference type="ChEBI" id="CHEBI:29108"/>
    </cofactor>
</comment>
<dbReference type="OMA" id="NRGMLEN"/>
<keyword evidence="3" id="KW-0479">Metal-binding</keyword>
<feature type="signal peptide" evidence="8">
    <location>
        <begin position="1"/>
        <end position="18"/>
    </location>
</feature>
<dbReference type="PANTHER" id="PTHR10342:SF273">
    <property type="entry name" value="RE14504P"/>
    <property type="match status" value="1"/>
</dbReference>
<dbReference type="Pfam" id="PF00884">
    <property type="entry name" value="Sulfatase"/>
    <property type="match status" value="1"/>
</dbReference>
<dbReference type="Gene3D" id="3.30.1120.10">
    <property type="match status" value="1"/>
</dbReference>
<feature type="chain" id="PRO_5001829247" evidence="8">
    <location>
        <begin position="19"/>
        <end position="554"/>
    </location>
</feature>
<dbReference type="STRING" id="407821.A0A087T2D9"/>
<dbReference type="GO" id="GO:0046872">
    <property type="term" value="F:metal ion binding"/>
    <property type="evidence" value="ECO:0007669"/>
    <property type="project" value="UniProtKB-KW"/>
</dbReference>
<dbReference type="GO" id="GO:0008484">
    <property type="term" value="F:sulfuric ester hydrolase activity"/>
    <property type="evidence" value="ECO:0007669"/>
    <property type="project" value="InterPro"/>
</dbReference>
<evidence type="ECO:0000256" key="2">
    <source>
        <dbReference type="ARBA" id="ARBA00008779"/>
    </source>
</evidence>
<proteinExistence type="inferred from homology"/>
<dbReference type="PANTHER" id="PTHR10342">
    <property type="entry name" value="ARYLSULFATASE"/>
    <property type="match status" value="1"/>
</dbReference>
<comment type="similarity">
    <text evidence="2">Belongs to the sulfatase family.</text>
</comment>
<keyword evidence="8" id="KW-0732">Signal</keyword>
<accession>A0A087T2D9</accession>
<sequence length="554" mass="62623">METLEKVLILMFIGSCSGIASQPHIVFMIVDDLGWNDVSFHGSKQIPTPNIDAIAKDGVILNNYYVSPTCSPSRGSLMTGKYPIRIGFQHEVIIANTPWGLPLDEKILPEYLKSLNYATHGVGKWHLGFFKEEYLPMKRGFDSFFGYYTGVEDYFTHFSNVRNITGLDLHDNFKNAWEYNGTYGTELFTAKARKVIMEHNPTKPLFLYIGQQAPHSGNFDNALQVPDKYVRPLSAIVDEKRRKFAGMVSALDHSVGEIFDALEKSRMLDNTIFIFTTDNGGAVEGTDGAMGSNFPLKGSKYNLWEGGVRAVGFIWSPVLRPRSRVYNGMMHISDWLPTLLSAAGSRGFKKLGGIDGVDLWPSIVHNLPSPRREILHNIDPVDKVEGIRWNNFKLVKGSYYEGRFDGWYDKNGKLIEEIPLPVPKLRQKLYKRTYMKFLKRSKAARILWRKYAKDPRAAFACHHLPGCKELEVKCGGFPPLNAANTCKPKEGPCLFDIIRDPCEYHNIAEQLPEITAELEAALNKYRPLAKEPAGQPPDPKADPKFHGNAWMPWM</sequence>
<name>A0A087T2D9_STEMI</name>
<gene>
    <name evidence="10" type="ORF">X975_12318</name>
</gene>
<dbReference type="InterPro" id="IPR017850">
    <property type="entry name" value="Alkaline_phosphatase_core_sf"/>
</dbReference>
<dbReference type="EMBL" id="KK113073">
    <property type="protein sequence ID" value="KFM59278.1"/>
    <property type="molecule type" value="Genomic_DNA"/>
</dbReference>
<dbReference type="InterPro" id="IPR047115">
    <property type="entry name" value="ARSB"/>
</dbReference>
<protein>
    <submittedName>
        <fullName evidence="10">Arylsulfatase B</fullName>
    </submittedName>
</protein>
<keyword evidence="6" id="KW-0325">Glycoprotein</keyword>
<evidence type="ECO:0000256" key="1">
    <source>
        <dbReference type="ARBA" id="ARBA00001913"/>
    </source>
</evidence>